<sequence>MRARTAEDVGNLVRERRMALGLTQQQLADRARVSRPWLVTVEGGHLRAELGKLLALFAELGLDLELSAPSAEDGESVDPTLDLEKLLDRHDAANRNIAKGRPES</sequence>
<dbReference type="InterPro" id="IPR001387">
    <property type="entry name" value="Cro/C1-type_HTH"/>
</dbReference>
<gene>
    <name evidence="2" type="ORF">RM423_16565</name>
</gene>
<dbReference type="Proteomes" id="UP001183176">
    <property type="component" value="Unassembled WGS sequence"/>
</dbReference>
<dbReference type="CDD" id="cd00093">
    <property type="entry name" value="HTH_XRE"/>
    <property type="match status" value="1"/>
</dbReference>
<dbReference type="Pfam" id="PF13560">
    <property type="entry name" value="HTH_31"/>
    <property type="match status" value="1"/>
</dbReference>
<keyword evidence="3" id="KW-1185">Reference proteome</keyword>
<dbReference type="SUPFAM" id="SSF47413">
    <property type="entry name" value="lambda repressor-like DNA-binding domains"/>
    <property type="match status" value="1"/>
</dbReference>
<comment type="caution">
    <text evidence="2">The sequence shown here is derived from an EMBL/GenBank/DDBJ whole genome shotgun (WGS) entry which is preliminary data.</text>
</comment>
<reference evidence="3" key="1">
    <citation type="submission" date="2023-07" db="EMBL/GenBank/DDBJ databases">
        <title>30 novel species of actinomycetes from the DSMZ collection.</title>
        <authorList>
            <person name="Nouioui I."/>
        </authorList>
    </citation>
    <scope>NUCLEOTIDE SEQUENCE [LARGE SCALE GENOMIC DNA]</scope>
    <source>
        <strain evidence="3">DSM 44399</strain>
    </source>
</reference>
<dbReference type="InterPro" id="IPR010982">
    <property type="entry name" value="Lambda_DNA-bd_dom_sf"/>
</dbReference>
<dbReference type="PROSITE" id="PS50943">
    <property type="entry name" value="HTH_CROC1"/>
    <property type="match status" value="1"/>
</dbReference>
<evidence type="ECO:0000313" key="2">
    <source>
        <dbReference type="EMBL" id="MDT0263006.1"/>
    </source>
</evidence>
<proteinExistence type="predicted"/>
<dbReference type="EMBL" id="JAVREH010000026">
    <property type="protein sequence ID" value="MDT0263006.1"/>
    <property type="molecule type" value="Genomic_DNA"/>
</dbReference>
<organism evidence="2 3">
    <name type="scientific">Jatrophihabitans lederbergiae</name>
    <dbReference type="NCBI Taxonomy" id="3075547"/>
    <lineage>
        <taxon>Bacteria</taxon>
        <taxon>Bacillati</taxon>
        <taxon>Actinomycetota</taxon>
        <taxon>Actinomycetes</taxon>
        <taxon>Jatrophihabitantales</taxon>
        <taxon>Jatrophihabitantaceae</taxon>
        <taxon>Jatrophihabitans</taxon>
    </lineage>
</organism>
<dbReference type="RefSeq" id="WP_311424153.1">
    <property type="nucleotide sequence ID" value="NZ_JAVREH010000026.1"/>
</dbReference>
<protein>
    <submittedName>
        <fullName evidence="2">Helix-turn-helix domain-containing protein</fullName>
    </submittedName>
</protein>
<dbReference type="SMART" id="SM00530">
    <property type="entry name" value="HTH_XRE"/>
    <property type="match status" value="1"/>
</dbReference>
<name>A0ABU2JDE2_9ACTN</name>
<evidence type="ECO:0000313" key="3">
    <source>
        <dbReference type="Proteomes" id="UP001183176"/>
    </source>
</evidence>
<dbReference type="Gene3D" id="1.10.260.40">
    <property type="entry name" value="lambda repressor-like DNA-binding domains"/>
    <property type="match status" value="1"/>
</dbReference>
<feature type="domain" description="HTH cro/C1-type" evidence="1">
    <location>
        <begin position="13"/>
        <end position="67"/>
    </location>
</feature>
<evidence type="ECO:0000259" key="1">
    <source>
        <dbReference type="PROSITE" id="PS50943"/>
    </source>
</evidence>
<accession>A0ABU2JDE2</accession>